<sequence>MIKSTINNNFLLNKEVKRRFASTSINQLKNKVSPIFTNRNPRNLERLRIGYKPDGYHVEYPDKQFWHKLLLKSSGKYVTASVCHYQNGEILTASTSEWAIKKQLYRTIDTSSYVNLGRVLAQRCLQVGLIEISCFIKPNSPNDKVSLFLKAVEEGGVSLTEPPQYKPSRPWDIDRPEKPWEVTE</sequence>
<dbReference type="GO" id="GO:0008097">
    <property type="term" value="F:5S rRNA binding"/>
    <property type="evidence" value="ECO:0007669"/>
    <property type="project" value="TreeGrafter"/>
</dbReference>
<name>A0A9P0GI71_9CUCU</name>
<dbReference type="OrthoDB" id="1932324at2759"/>
<dbReference type="FunFam" id="3.30.420.80:FF:000005">
    <property type="entry name" value="39S ribosomal protein L18, mitochondrial"/>
    <property type="match status" value="1"/>
</dbReference>
<evidence type="ECO:0000256" key="5">
    <source>
        <dbReference type="ARBA" id="ARBA00023274"/>
    </source>
</evidence>
<dbReference type="PANTHER" id="PTHR12899">
    <property type="entry name" value="39S RIBOSOMAL PROTEIN L18, MITOCHONDRIAL"/>
    <property type="match status" value="1"/>
</dbReference>
<evidence type="ECO:0000313" key="9">
    <source>
        <dbReference type="EMBL" id="CAH1110182.1"/>
    </source>
</evidence>
<proteinExistence type="inferred from homology"/>
<comment type="subcellular location">
    <subcellularLocation>
        <location evidence="1">Mitochondrion</location>
    </subcellularLocation>
</comment>
<evidence type="ECO:0000256" key="4">
    <source>
        <dbReference type="ARBA" id="ARBA00023128"/>
    </source>
</evidence>
<keyword evidence="4" id="KW-0496">Mitochondrion</keyword>
<keyword evidence="3" id="KW-0689">Ribosomal protein</keyword>
<organism evidence="9 10">
    <name type="scientific">Psylliodes chrysocephalus</name>
    <dbReference type="NCBI Taxonomy" id="3402493"/>
    <lineage>
        <taxon>Eukaryota</taxon>
        <taxon>Metazoa</taxon>
        <taxon>Ecdysozoa</taxon>
        <taxon>Arthropoda</taxon>
        <taxon>Hexapoda</taxon>
        <taxon>Insecta</taxon>
        <taxon>Pterygota</taxon>
        <taxon>Neoptera</taxon>
        <taxon>Endopterygota</taxon>
        <taxon>Coleoptera</taxon>
        <taxon>Polyphaga</taxon>
        <taxon>Cucujiformia</taxon>
        <taxon>Chrysomeloidea</taxon>
        <taxon>Chrysomelidae</taxon>
        <taxon>Galerucinae</taxon>
        <taxon>Alticini</taxon>
        <taxon>Psylliodes</taxon>
    </lineage>
</organism>
<dbReference type="InterPro" id="IPR057268">
    <property type="entry name" value="Ribosomal_L18"/>
</dbReference>
<gene>
    <name evidence="9" type="ORF">PSYICH_LOCUS10468</name>
</gene>
<protein>
    <recommendedName>
        <fullName evidence="6">Large ribosomal subunit protein uL18m</fullName>
    </recommendedName>
    <alternativeName>
        <fullName evidence="7">39S ribosomal protein L18, mitochondrial</fullName>
    </alternativeName>
</protein>
<comment type="similarity">
    <text evidence="2">Belongs to the universal ribosomal protein uL18 family.</text>
</comment>
<dbReference type="SUPFAM" id="SSF53137">
    <property type="entry name" value="Translational machinery components"/>
    <property type="match status" value="1"/>
</dbReference>
<dbReference type="PANTHER" id="PTHR12899:SF3">
    <property type="entry name" value="LARGE RIBOSOMAL SUBUNIT PROTEIN UL18M"/>
    <property type="match status" value="1"/>
</dbReference>
<dbReference type="InterPro" id="IPR036967">
    <property type="entry name" value="Ribosomal_uS11_sf"/>
</dbReference>
<evidence type="ECO:0000256" key="3">
    <source>
        <dbReference type="ARBA" id="ARBA00022980"/>
    </source>
</evidence>
<feature type="compositionally biased region" description="Basic and acidic residues" evidence="8">
    <location>
        <begin position="169"/>
        <end position="184"/>
    </location>
</feature>
<dbReference type="AlphaFoldDB" id="A0A9P0GI71"/>
<evidence type="ECO:0000313" key="10">
    <source>
        <dbReference type="Proteomes" id="UP001153636"/>
    </source>
</evidence>
<dbReference type="GO" id="GO:0003735">
    <property type="term" value="F:structural constituent of ribosome"/>
    <property type="evidence" value="ECO:0007669"/>
    <property type="project" value="InterPro"/>
</dbReference>
<dbReference type="CDD" id="cd00432">
    <property type="entry name" value="Ribosomal_L18_L5e"/>
    <property type="match status" value="1"/>
</dbReference>
<evidence type="ECO:0000256" key="7">
    <source>
        <dbReference type="ARBA" id="ARBA00082661"/>
    </source>
</evidence>
<feature type="region of interest" description="Disordered" evidence="8">
    <location>
        <begin position="158"/>
        <end position="184"/>
    </location>
</feature>
<dbReference type="Proteomes" id="UP001153636">
    <property type="component" value="Chromosome 4"/>
</dbReference>
<dbReference type="GO" id="GO:0005840">
    <property type="term" value="C:ribosome"/>
    <property type="evidence" value="ECO:0007669"/>
    <property type="project" value="UniProtKB-KW"/>
</dbReference>
<evidence type="ECO:0000256" key="6">
    <source>
        <dbReference type="ARBA" id="ARBA00069051"/>
    </source>
</evidence>
<evidence type="ECO:0000256" key="2">
    <source>
        <dbReference type="ARBA" id="ARBA00007116"/>
    </source>
</evidence>
<dbReference type="GO" id="GO:0006412">
    <property type="term" value="P:translation"/>
    <property type="evidence" value="ECO:0007669"/>
    <property type="project" value="InterPro"/>
</dbReference>
<dbReference type="Gene3D" id="3.30.420.80">
    <property type="entry name" value="Ribosomal protein S11"/>
    <property type="match status" value="1"/>
</dbReference>
<dbReference type="EMBL" id="OV651816">
    <property type="protein sequence ID" value="CAH1110182.1"/>
    <property type="molecule type" value="Genomic_DNA"/>
</dbReference>
<evidence type="ECO:0000256" key="1">
    <source>
        <dbReference type="ARBA" id="ARBA00004173"/>
    </source>
</evidence>
<keyword evidence="10" id="KW-1185">Reference proteome</keyword>
<accession>A0A9P0GI71</accession>
<dbReference type="GO" id="GO:0005743">
    <property type="term" value="C:mitochondrial inner membrane"/>
    <property type="evidence" value="ECO:0007669"/>
    <property type="project" value="UniProtKB-ARBA"/>
</dbReference>
<dbReference type="InterPro" id="IPR005484">
    <property type="entry name" value="Ribosomal_uL18_bac/plant/anim"/>
</dbReference>
<dbReference type="GO" id="GO:1990904">
    <property type="term" value="C:ribonucleoprotein complex"/>
    <property type="evidence" value="ECO:0007669"/>
    <property type="project" value="UniProtKB-KW"/>
</dbReference>
<keyword evidence="5" id="KW-0687">Ribonucleoprotein</keyword>
<evidence type="ECO:0000256" key="8">
    <source>
        <dbReference type="SAM" id="MobiDB-lite"/>
    </source>
</evidence>
<reference evidence="9" key="1">
    <citation type="submission" date="2022-01" db="EMBL/GenBank/DDBJ databases">
        <authorList>
            <person name="King R."/>
        </authorList>
    </citation>
    <scope>NUCLEOTIDE SEQUENCE</scope>
</reference>